<evidence type="ECO:0000313" key="2">
    <source>
        <dbReference type="EMBL" id="VAY86351.1"/>
    </source>
</evidence>
<gene>
    <name evidence="2" type="ORF">MNB_ARC-1_849</name>
</gene>
<proteinExistence type="predicted"/>
<feature type="transmembrane region" description="Helical" evidence="1">
    <location>
        <begin position="119"/>
        <end position="136"/>
    </location>
</feature>
<name>A0A3B1E6L0_9ZZZZ</name>
<keyword evidence="1" id="KW-0812">Transmembrane</keyword>
<feature type="transmembrane region" description="Helical" evidence="1">
    <location>
        <begin position="80"/>
        <end position="98"/>
    </location>
</feature>
<evidence type="ECO:0000256" key="1">
    <source>
        <dbReference type="SAM" id="Phobius"/>
    </source>
</evidence>
<dbReference type="AlphaFoldDB" id="A0A3B1E6L0"/>
<organism evidence="2">
    <name type="scientific">hydrothermal vent metagenome</name>
    <dbReference type="NCBI Taxonomy" id="652676"/>
    <lineage>
        <taxon>unclassified sequences</taxon>
        <taxon>metagenomes</taxon>
        <taxon>ecological metagenomes</taxon>
    </lineage>
</organism>
<sequence length="137" mass="16316">MEYSYNIAILTHLSLIWILILSDIYIGYILKSKIQKTIQKIQKIKLFLPFVYTILSIVFFTGLSLSFLNISTKVFIFDFHYQYMIFAILFFLISKIKIYKQTKTITSRQYAKQIYFIQYAKKMVFRSGIIMLIGVFI</sequence>
<keyword evidence="1" id="KW-1133">Transmembrane helix</keyword>
<feature type="transmembrane region" description="Helical" evidence="1">
    <location>
        <begin position="6"/>
        <end position="26"/>
    </location>
</feature>
<reference evidence="2" key="1">
    <citation type="submission" date="2018-10" db="EMBL/GenBank/DDBJ databases">
        <authorList>
            <person name="Aoki K."/>
        </authorList>
    </citation>
    <scope>NUCLEOTIDE SEQUENCE</scope>
</reference>
<keyword evidence="1" id="KW-0472">Membrane</keyword>
<protein>
    <submittedName>
        <fullName evidence="2">Uncharacterized protein</fullName>
    </submittedName>
</protein>
<feature type="transmembrane region" description="Helical" evidence="1">
    <location>
        <begin position="46"/>
        <end position="68"/>
    </location>
</feature>
<dbReference type="EMBL" id="UOYO01000009">
    <property type="protein sequence ID" value="VAY86351.1"/>
    <property type="molecule type" value="Genomic_DNA"/>
</dbReference>
<accession>A0A3B1E6L0</accession>